<evidence type="ECO:0000256" key="7">
    <source>
        <dbReference type="ARBA" id="ARBA00022840"/>
    </source>
</evidence>
<dbReference type="PROSITE" id="PS50011">
    <property type="entry name" value="PROTEIN_KINASE_DOM"/>
    <property type="match status" value="1"/>
</dbReference>
<dbReference type="SMART" id="SM00219">
    <property type="entry name" value="TyrKc"/>
    <property type="match status" value="1"/>
</dbReference>
<evidence type="ECO:0000256" key="8">
    <source>
        <dbReference type="ARBA" id="ARBA00047298"/>
    </source>
</evidence>
<dbReference type="CDD" id="cd12086">
    <property type="entry name" value="DD_cGKI-beta"/>
    <property type="match status" value="1"/>
</dbReference>
<dbReference type="GO" id="GO:0030553">
    <property type="term" value="F:cGMP binding"/>
    <property type="evidence" value="ECO:0007669"/>
    <property type="project" value="UniProtKB-KW"/>
</dbReference>
<dbReference type="InterPro" id="IPR000595">
    <property type="entry name" value="cNMP-bd_dom"/>
</dbReference>
<name>A0A2I4CH28_AUSLI</name>
<dbReference type="InterPro" id="IPR002374">
    <property type="entry name" value="cGMP_dep_kinase"/>
</dbReference>
<dbReference type="FunFam" id="1.20.5.170:FF:000046">
    <property type="entry name" value="cGMP-dependent protein kinase 1"/>
    <property type="match status" value="1"/>
</dbReference>
<dbReference type="Proteomes" id="UP000192220">
    <property type="component" value="Unplaced"/>
</dbReference>
<gene>
    <name evidence="18" type="primary">prkg1l</name>
</gene>
<feature type="active site" description="Proton acceptor" evidence="11">
    <location>
        <position position="500"/>
    </location>
</feature>
<dbReference type="Gene3D" id="1.20.5.170">
    <property type="match status" value="1"/>
</dbReference>
<dbReference type="PIRSF" id="PIRSF000559">
    <property type="entry name" value="cGMP-dep_kinase"/>
    <property type="match status" value="1"/>
</dbReference>
<evidence type="ECO:0000256" key="13">
    <source>
        <dbReference type="SAM" id="Coils"/>
    </source>
</evidence>
<dbReference type="InterPro" id="IPR018490">
    <property type="entry name" value="cNMP-bd_dom_sf"/>
</dbReference>
<dbReference type="PROSITE" id="PS00888">
    <property type="entry name" value="CNMP_BINDING_1"/>
    <property type="match status" value="1"/>
</dbReference>
<dbReference type="PROSITE" id="PS50042">
    <property type="entry name" value="CNMP_BINDING_3"/>
    <property type="match status" value="2"/>
</dbReference>
<dbReference type="InterPro" id="IPR014710">
    <property type="entry name" value="RmlC-like_jellyroll"/>
</dbReference>
<feature type="binding site" evidence="12">
    <location>
        <begin position="382"/>
        <end position="390"/>
    </location>
    <ligand>
        <name>ATP</name>
        <dbReference type="ChEBI" id="CHEBI:30616"/>
    </ligand>
</feature>
<dbReference type="PROSITE" id="PS51285">
    <property type="entry name" value="AGC_KINASE_CTER"/>
    <property type="match status" value="1"/>
</dbReference>
<accession>A0A2I4CH28</accession>
<evidence type="ECO:0000256" key="3">
    <source>
        <dbReference type="ARBA" id="ARBA00022527"/>
    </source>
</evidence>
<dbReference type="AlphaFoldDB" id="A0A2I4CH28"/>
<evidence type="ECO:0000256" key="4">
    <source>
        <dbReference type="ARBA" id="ARBA00022679"/>
    </source>
</evidence>
<dbReference type="InterPro" id="IPR000961">
    <property type="entry name" value="AGC-kinase_C"/>
</dbReference>
<evidence type="ECO:0000256" key="12">
    <source>
        <dbReference type="PIRSR" id="PIRSR000559-2"/>
    </source>
</evidence>
<dbReference type="InParanoid" id="A0A2I4CH28"/>
<dbReference type="GO" id="GO:0004692">
    <property type="term" value="F:cGMP-dependent protein kinase activity"/>
    <property type="evidence" value="ECO:0007669"/>
    <property type="project" value="UniProtKB-EC"/>
</dbReference>
<dbReference type="EC" id="2.7.11.12" evidence="2 10"/>
<evidence type="ECO:0000259" key="15">
    <source>
        <dbReference type="PROSITE" id="PS50042"/>
    </source>
</evidence>
<dbReference type="InterPro" id="IPR020635">
    <property type="entry name" value="Tyr_kinase_cat_dom"/>
</dbReference>
<dbReference type="KEGG" id="alim:106528634"/>
<dbReference type="Gene3D" id="3.30.200.20">
    <property type="entry name" value="Phosphorylase Kinase, domain 1"/>
    <property type="match status" value="1"/>
</dbReference>
<dbReference type="PANTHER" id="PTHR24353">
    <property type="entry name" value="CYCLIC NUCLEOTIDE-DEPENDENT PROTEIN KINASE"/>
    <property type="match status" value="1"/>
</dbReference>
<keyword evidence="10" id="KW-0142">cGMP-binding</keyword>
<dbReference type="Pfam" id="PF00027">
    <property type="entry name" value="cNMP_binding"/>
    <property type="match status" value="2"/>
</dbReference>
<keyword evidence="7 10" id="KW-0067">ATP-binding</keyword>
<dbReference type="PROSITE" id="PS00109">
    <property type="entry name" value="PROTEIN_KINASE_TYR"/>
    <property type="match status" value="1"/>
</dbReference>
<evidence type="ECO:0000313" key="18">
    <source>
        <dbReference type="RefSeq" id="XP_013879300.1"/>
    </source>
</evidence>
<dbReference type="OrthoDB" id="63267at2759"/>
<evidence type="ECO:0000256" key="11">
    <source>
        <dbReference type="PIRSR" id="PIRSR000559-1"/>
    </source>
</evidence>
<sequence length="682" mass="77133">MGTLRDLQFALQLKIEELRQRDTLIDELELELDTKDELIRRLQEELDRYRSALSLPGPSTVSAAAAAQIEERQRVKKQTVFSELFTSDPVTLTTASHRSCDKSQESRRLIQAAFRKNDLLRNLAEGEIRAITACMYRTSVSQGCVVIQEGATGDQAFVLEEGRLDVTKDEQKLLTLEPEDVFGELALLYNCTHTCSVSAQTDSSLWVIDRKIYQTVLTQCRLNHLSYSVELLRGLPFLQSFSEDAIVRMSDHMKETNYTDGDFIIHQGATGDTFYIISKGKVTMTERKLGHQEETVLTELSERQWFGEKALWGEDTQTVSVRAAGEVTCLVIDRETFKNVMDESVSDSHQEVQKISESTFELTEDAHLVSSTLSDFQILRTLGVGEFGHVDLVQLKSSTKHVFAMRVLKKKLIASSGRREHVLREHSILMETRCPFIIRLQKTFRDAEHLYFLAEACLGGDLSRLLKDKGCLEECSSRFYTACVVEALTFLHHRGVVHRDVRPENVVLDERGYAKLMGSRCMKRVETGKRTWTFCGTPGYVAPEVILNQGHGALADLWSLGVFVFELLSGGLPFDGSDPLKILTAAVHGVDRIDFPKIISRDGCDLIKKLCRSNPVERLGSRKNGAKDIQKHKWFEGFHWDALCKRALTPPLIPKLQHPLESTTCARYLETSEEQSSNWEGF</sequence>
<keyword evidence="4 10" id="KW-0808">Transferase</keyword>
<organism evidence="17 18">
    <name type="scientific">Austrofundulus limnaeus</name>
    <name type="common">Annual killifish</name>
    <dbReference type="NCBI Taxonomy" id="52670"/>
    <lineage>
        <taxon>Eukaryota</taxon>
        <taxon>Metazoa</taxon>
        <taxon>Chordata</taxon>
        <taxon>Craniata</taxon>
        <taxon>Vertebrata</taxon>
        <taxon>Euteleostomi</taxon>
        <taxon>Actinopterygii</taxon>
        <taxon>Neopterygii</taxon>
        <taxon>Teleostei</taxon>
        <taxon>Neoteleostei</taxon>
        <taxon>Acanthomorphata</taxon>
        <taxon>Ovalentaria</taxon>
        <taxon>Atherinomorphae</taxon>
        <taxon>Cyprinodontiformes</taxon>
        <taxon>Rivulidae</taxon>
        <taxon>Austrofundulus</taxon>
    </lineage>
</organism>
<evidence type="ECO:0000256" key="2">
    <source>
        <dbReference type="ARBA" id="ARBA00012428"/>
    </source>
</evidence>
<dbReference type="GO" id="GO:0005524">
    <property type="term" value="F:ATP binding"/>
    <property type="evidence" value="ECO:0007669"/>
    <property type="project" value="UniProtKB-KW"/>
</dbReference>
<comment type="catalytic activity">
    <reaction evidence="9">
        <text>L-seryl-[protein] + ATP = O-phospho-L-seryl-[protein] + ADP + H(+)</text>
        <dbReference type="Rhea" id="RHEA:17989"/>
        <dbReference type="Rhea" id="RHEA-COMP:9863"/>
        <dbReference type="Rhea" id="RHEA-COMP:11604"/>
        <dbReference type="ChEBI" id="CHEBI:15378"/>
        <dbReference type="ChEBI" id="CHEBI:29999"/>
        <dbReference type="ChEBI" id="CHEBI:30616"/>
        <dbReference type="ChEBI" id="CHEBI:83421"/>
        <dbReference type="ChEBI" id="CHEBI:456216"/>
        <dbReference type="EC" id="2.7.11.12"/>
    </reaction>
</comment>
<dbReference type="Gene3D" id="2.60.120.10">
    <property type="entry name" value="Jelly Rolls"/>
    <property type="match status" value="2"/>
</dbReference>
<evidence type="ECO:0000256" key="9">
    <source>
        <dbReference type="ARBA" id="ARBA00047462"/>
    </source>
</evidence>
<comment type="catalytic activity">
    <reaction evidence="8 10">
        <text>L-threonyl-[protein] + ATP = O-phospho-L-threonyl-[protein] + ADP + H(+)</text>
        <dbReference type="Rhea" id="RHEA:46608"/>
        <dbReference type="Rhea" id="RHEA-COMP:11060"/>
        <dbReference type="Rhea" id="RHEA-COMP:11605"/>
        <dbReference type="ChEBI" id="CHEBI:15378"/>
        <dbReference type="ChEBI" id="CHEBI:30013"/>
        <dbReference type="ChEBI" id="CHEBI:30616"/>
        <dbReference type="ChEBI" id="CHEBI:61977"/>
        <dbReference type="ChEBI" id="CHEBI:456216"/>
        <dbReference type="EC" id="2.7.11.12"/>
    </reaction>
</comment>
<dbReference type="InterPro" id="IPR018488">
    <property type="entry name" value="cNMP-bd_CS"/>
</dbReference>
<dbReference type="InterPro" id="IPR035014">
    <property type="entry name" value="STKc_cGK"/>
</dbReference>
<dbReference type="CTD" id="100535807"/>
<dbReference type="PANTHER" id="PTHR24353:SF68">
    <property type="match status" value="1"/>
</dbReference>
<dbReference type="InterPro" id="IPR011009">
    <property type="entry name" value="Kinase-like_dom_sf"/>
</dbReference>
<keyword evidence="3 10" id="KW-0723">Serine/threonine-protein kinase</keyword>
<keyword evidence="10" id="KW-0140">cGMP</keyword>
<evidence type="ECO:0000313" key="17">
    <source>
        <dbReference type="Proteomes" id="UP000192220"/>
    </source>
</evidence>
<proteinExistence type="inferred from homology"/>
<keyword evidence="13" id="KW-0175">Coiled coil</keyword>
<feature type="coiled-coil region" evidence="13">
    <location>
        <begin position="25"/>
        <end position="52"/>
    </location>
</feature>
<dbReference type="Gene3D" id="1.10.510.10">
    <property type="entry name" value="Transferase(Phosphotransferase) domain 1"/>
    <property type="match status" value="1"/>
</dbReference>
<dbReference type="RefSeq" id="XP_013879300.1">
    <property type="nucleotide sequence ID" value="XM_014023846.1"/>
</dbReference>
<dbReference type="CDD" id="cd05572">
    <property type="entry name" value="STKc_cGK"/>
    <property type="match status" value="1"/>
</dbReference>
<evidence type="ECO:0000256" key="10">
    <source>
        <dbReference type="PIRNR" id="PIRNR000559"/>
    </source>
</evidence>
<dbReference type="Pfam" id="PF00069">
    <property type="entry name" value="Pkinase"/>
    <property type="match status" value="1"/>
</dbReference>
<feature type="domain" description="Protein kinase" evidence="14">
    <location>
        <begin position="376"/>
        <end position="635"/>
    </location>
</feature>
<dbReference type="PRINTS" id="PR00104">
    <property type="entry name" value="CGMPKINASE"/>
</dbReference>
<evidence type="ECO:0000256" key="5">
    <source>
        <dbReference type="ARBA" id="ARBA00022741"/>
    </source>
</evidence>
<comment type="similarity">
    <text evidence="1 10">Belongs to the protein kinase superfamily. AGC Ser/Thr protein kinase family. cGMP subfamily.</text>
</comment>
<dbReference type="InterPro" id="IPR008266">
    <property type="entry name" value="Tyr_kinase_AS"/>
</dbReference>
<dbReference type="SMART" id="SM00100">
    <property type="entry name" value="cNMP"/>
    <property type="match status" value="2"/>
</dbReference>
<dbReference type="SUPFAM" id="SSF56112">
    <property type="entry name" value="Protein kinase-like (PK-like)"/>
    <property type="match status" value="1"/>
</dbReference>
<feature type="domain" description="AGC-kinase C-terminal" evidence="16">
    <location>
        <begin position="636"/>
        <end position="682"/>
    </location>
</feature>
<keyword evidence="17" id="KW-1185">Reference proteome</keyword>
<dbReference type="CDD" id="cd00038">
    <property type="entry name" value="CAP_ED"/>
    <property type="match status" value="2"/>
</dbReference>
<dbReference type="GO" id="GO:0004713">
    <property type="term" value="F:protein tyrosine kinase activity"/>
    <property type="evidence" value="ECO:0007669"/>
    <property type="project" value="InterPro"/>
</dbReference>
<evidence type="ECO:0000256" key="6">
    <source>
        <dbReference type="ARBA" id="ARBA00022777"/>
    </source>
</evidence>
<dbReference type="GO" id="GO:0106310">
    <property type="term" value="F:protein serine kinase activity"/>
    <property type="evidence" value="ECO:0007669"/>
    <property type="project" value="RHEA"/>
</dbReference>
<feature type="domain" description="Cyclic nucleotide-binding" evidence="15">
    <location>
        <begin position="119"/>
        <end position="217"/>
    </location>
</feature>
<reference evidence="18" key="1">
    <citation type="submission" date="2025-08" db="UniProtKB">
        <authorList>
            <consortium name="RefSeq"/>
        </authorList>
    </citation>
    <scope>IDENTIFICATION</scope>
    <source>
        <strain evidence="18">Quisiro</strain>
        <tissue evidence="18">Liver</tissue>
    </source>
</reference>
<evidence type="ECO:0000259" key="14">
    <source>
        <dbReference type="PROSITE" id="PS50011"/>
    </source>
</evidence>
<evidence type="ECO:0000259" key="16">
    <source>
        <dbReference type="PROSITE" id="PS51285"/>
    </source>
</evidence>
<dbReference type="SUPFAM" id="SSF51206">
    <property type="entry name" value="cAMP-binding domain-like"/>
    <property type="match status" value="2"/>
</dbReference>
<dbReference type="STRING" id="52670.A0A2I4CH28"/>
<dbReference type="InterPro" id="IPR000719">
    <property type="entry name" value="Prot_kinase_dom"/>
</dbReference>
<evidence type="ECO:0000256" key="1">
    <source>
        <dbReference type="ARBA" id="ARBA00006352"/>
    </source>
</evidence>
<feature type="domain" description="Cyclic nucleotide-binding" evidence="15">
    <location>
        <begin position="237"/>
        <end position="358"/>
    </location>
</feature>
<keyword evidence="5 10" id="KW-0547">Nucleotide-binding</keyword>
<protein>
    <recommendedName>
        <fullName evidence="2 10">cGMP-dependent protein kinase</fullName>
        <ecNumber evidence="2 10">2.7.11.12</ecNumber>
    </recommendedName>
</protein>
<keyword evidence="6 10" id="KW-0418">Kinase</keyword>